<proteinExistence type="predicted"/>
<evidence type="ECO:0000259" key="1">
    <source>
        <dbReference type="SMART" id="SM00986"/>
    </source>
</evidence>
<organism evidence="2 3">
    <name type="scientific">Paracoccus alkenifer</name>
    <dbReference type="NCBI Taxonomy" id="65735"/>
    <lineage>
        <taxon>Bacteria</taxon>
        <taxon>Pseudomonadati</taxon>
        <taxon>Pseudomonadota</taxon>
        <taxon>Alphaproteobacteria</taxon>
        <taxon>Rhodobacterales</taxon>
        <taxon>Paracoccaceae</taxon>
        <taxon>Paracoccus</taxon>
    </lineage>
</organism>
<evidence type="ECO:0000313" key="2">
    <source>
        <dbReference type="EMBL" id="SEH78288.1"/>
    </source>
</evidence>
<dbReference type="Gene3D" id="3.40.470.10">
    <property type="entry name" value="Uracil-DNA glycosylase-like domain"/>
    <property type="match status" value="1"/>
</dbReference>
<reference evidence="3" key="1">
    <citation type="submission" date="2016-10" db="EMBL/GenBank/DDBJ databases">
        <authorList>
            <person name="Varghese N."/>
            <person name="Submissions S."/>
        </authorList>
    </citation>
    <scope>NUCLEOTIDE SEQUENCE [LARGE SCALE GENOMIC DNA]</scope>
    <source>
        <strain evidence="3">DSM 11593</strain>
    </source>
</reference>
<dbReference type="EMBL" id="FNXG01000002">
    <property type="protein sequence ID" value="SEH78288.1"/>
    <property type="molecule type" value="Genomic_DNA"/>
</dbReference>
<dbReference type="RefSeq" id="WP_090846066.1">
    <property type="nucleotide sequence ID" value="NZ_FNXG01000002.1"/>
</dbReference>
<dbReference type="InterPro" id="IPR047124">
    <property type="entry name" value="HI_0220.2"/>
</dbReference>
<dbReference type="Pfam" id="PF03167">
    <property type="entry name" value="UDG"/>
    <property type="match status" value="1"/>
</dbReference>
<protein>
    <submittedName>
        <fullName evidence="2">Uracil-DNA glycosylase</fullName>
    </submittedName>
</protein>
<dbReference type="PANTHER" id="PTHR42160:SF1">
    <property type="entry name" value="URACIL-DNA GLYCOSYLASE SUPERFAMILY PROTEIN"/>
    <property type="match status" value="1"/>
</dbReference>
<dbReference type="SMART" id="SM00987">
    <property type="entry name" value="UreE_C"/>
    <property type="match status" value="1"/>
</dbReference>
<dbReference type="OrthoDB" id="9789139at2"/>
<dbReference type="InterPro" id="IPR036895">
    <property type="entry name" value="Uracil-DNA_glycosylase-like_sf"/>
</dbReference>
<dbReference type="CDD" id="cd10033">
    <property type="entry name" value="UDG_like"/>
    <property type="match status" value="1"/>
</dbReference>
<name>A0A1H6KXE0_9RHOB</name>
<keyword evidence="3" id="KW-1185">Reference proteome</keyword>
<accession>A0A1H6KXE0</accession>
<dbReference type="STRING" id="65735.SAMN04488075_1025"/>
<evidence type="ECO:0000313" key="3">
    <source>
        <dbReference type="Proteomes" id="UP000199125"/>
    </source>
</evidence>
<dbReference type="SMART" id="SM00986">
    <property type="entry name" value="UDG"/>
    <property type="match status" value="1"/>
</dbReference>
<dbReference type="SUPFAM" id="SSF52141">
    <property type="entry name" value="Uracil-DNA glycosylase-like"/>
    <property type="match status" value="1"/>
</dbReference>
<gene>
    <name evidence="2" type="ORF">SAMN04488075_1025</name>
</gene>
<dbReference type="PANTHER" id="PTHR42160">
    <property type="entry name" value="URACIL-DNA GLYCOSYLASE SUPERFAMILY PROTEIN"/>
    <property type="match status" value="1"/>
</dbReference>
<dbReference type="InterPro" id="IPR005122">
    <property type="entry name" value="Uracil-DNA_glycosylase-like"/>
</dbReference>
<sequence>MSDVSRQFPASQPSDLPVAAELRDCRLCAQRFAATATAHAPRPVVWFAPGARVLVASQAPGMRVHQSGRPFTDRSGERLRDWMGVDEATFYDRSRVAIVPMGFCFPGYDAKGADLPPPRLCAETWRARIMRDLDPQVTLLIGGHAIRWHLGLRDVTAAVAGWRDHAPRVFPLPHPSWRNTAWLKRNPWFQAELVPELRKTLAEVL</sequence>
<dbReference type="Proteomes" id="UP000199125">
    <property type="component" value="Unassembled WGS sequence"/>
</dbReference>
<feature type="domain" description="Uracil-DNA glycosylase-like" evidence="1">
    <location>
        <begin position="44"/>
        <end position="198"/>
    </location>
</feature>
<dbReference type="AlphaFoldDB" id="A0A1H6KXE0"/>